<keyword evidence="3" id="KW-1185">Reference proteome</keyword>
<comment type="caution">
    <text evidence="2">The sequence shown here is derived from an EMBL/GenBank/DDBJ whole genome shotgun (WGS) entry which is preliminary data.</text>
</comment>
<evidence type="ECO:0000256" key="1">
    <source>
        <dbReference type="SAM" id="MobiDB-lite"/>
    </source>
</evidence>
<feature type="region of interest" description="Disordered" evidence="1">
    <location>
        <begin position="1"/>
        <end position="94"/>
    </location>
</feature>
<accession>A0ABC8S0L9</accession>
<protein>
    <submittedName>
        <fullName evidence="2">Uncharacterized protein</fullName>
    </submittedName>
</protein>
<proteinExistence type="predicted"/>
<gene>
    <name evidence="2" type="ORF">ILEXP_LOCUS16471</name>
</gene>
<reference evidence="2 3" key="1">
    <citation type="submission" date="2024-02" db="EMBL/GenBank/DDBJ databases">
        <authorList>
            <person name="Vignale AGUSTIN F."/>
            <person name="Sosa J E."/>
            <person name="Modenutti C."/>
        </authorList>
    </citation>
    <scope>NUCLEOTIDE SEQUENCE [LARGE SCALE GENOMIC DNA]</scope>
</reference>
<dbReference type="InterPro" id="IPR013885">
    <property type="entry name" value="DUF1764_euk"/>
</dbReference>
<dbReference type="PANTHER" id="PTHR34066:SF1">
    <property type="entry name" value="DUF1764 FAMILY PROTEIN"/>
    <property type="match status" value="1"/>
</dbReference>
<evidence type="ECO:0000313" key="2">
    <source>
        <dbReference type="EMBL" id="CAK9148528.1"/>
    </source>
</evidence>
<feature type="compositionally biased region" description="Basic and acidic residues" evidence="1">
    <location>
        <begin position="48"/>
        <end position="61"/>
    </location>
</feature>
<organism evidence="2 3">
    <name type="scientific">Ilex paraguariensis</name>
    <name type="common">yerba mate</name>
    <dbReference type="NCBI Taxonomy" id="185542"/>
    <lineage>
        <taxon>Eukaryota</taxon>
        <taxon>Viridiplantae</taxon>
        <taxon>Streptophyta</taxon>
        <taxon>Embryophyta</taxon>
        <taxon>Tracheophyta</taxon>
        <taxon>Spermatophyta</taxon>
        <taxon>Magnoliopsida</taxon>
        <taxon>eudicotyledons</taxon>
        <taxon>Gunneridae</taxon>
        <taxon>Pentapetalae</taxon>
        <taxon>asterids</taxon>
        <taxon>campanulids</taxon>
        <taxon>Aquifoliales</taxon>
        <taxon>Aquifoliaceae</taxon>
        <taxon>Ilex</taxon>
    </lineage>
</organism>
<dbReference type="EMBL" id="CAUOFW020001758">
    <property type="protein sequence ID" value="CAK9148528.1"/>
    <property type="molecule type" value="Genomic_DNA"/>
</dbReference>
<dbReference type="Proteomes" id="UP001642360">
    <property type="component" value="Unassembled WGS sequence"/>
</dbReference>
<sequence length="140" mass="15192">MAKKSSHKSSTTVSECPVVEQEKTLSSTPTKTGNEIDQIFAGKKRKKPEQVKTKKPAEDGSGKGSTMKKKKSKSKGPIESNGFLDPVARPRKKTGDGLVIYTEEELGIGKADGGDVPFMRIPFFRIHVDPSKKALFGAMP</sequence>
<dbReference type="AlphaFoldDB" id="A0ABC8S0L9"/>
<name>A0ABC8S0L9_9AQUA</name>
<feature type="compositionally biased region" description="Polar residues" evidence="1">
    <location>
        <begin position="24"/>
        <end position="35"/>
    </location>
</feature>
<evidence type="ECO:0000313" key="3">
    <source>
        <dbReference type="Proteomes" id="UP001642360"/>
    </source>
</evidence>
<dbReference type="PANTHER" id="PTHR34066">
    <property type="entry name" value="GROWTH FACTOR 2"/>
    <property type="match status" value="1"/>
</dbReference>
<dbReference type="Pfam" id="PF08576">
    <property type="entry name" value="DUF1764"/>
    <property type="match status" value="1"/>
</dbReference>